<name>R7UUJ2_CAPTE</name>
<sequence length="257" mass="29126">MPLRVMYVPDDVCAKCNEKLTSSKGKKGRTLWRRLSVASLRTLGSPLAFHGNFLCYSCHHMCKKDVPSVTPKKTRAKKRIISTPVKPSPKLRRTSLTPSHTLKINKGVCKTAITRGRYSRAIKAMVFSKKARDDLIKLVTRKVKREVRAMKVNPAYKKRMNRETLEHFSWSGMVQDAEATMPFLMGILKAAMPSVQELCGVKGRSVKRQLTNAESSDRLNQRLCVIVASIMYSHLRSQNLIQTMCSAWLWLNGCSQK</sequence>
<evidence type="ECO:0000313" key="3">
    <source>
        <dbReference type="Proteomes" id="UP000014760"/>
    </source>
</evidence>
<reference evidence="3" key="1">
    <citation type="submission" date="2012-12" db="EMBL/GenBank/DDBJ databases">
        <authorList>
            <person name="Hellsten U."/>
            <person name="Grimwood J."/>
            <person name="Chapman J.A."/>
            <person name="Shapiro H."/>
            <person name="Aerts A."/>
            <person name="Otillar R.P."/>
            <person name="Terry A.Y."/>
            <person name="Boore J.L."/>
            <person name="Simakov O."/>
            <person name="Marletaz F."/>
            <person name="Cho S.-J."/>
            <person name="Edsinger-Gonzales E."/>
            <person name="Havlak P."/>
            <person name="Kuo D.-H."/>
            <person name="Larsson T."/>
            <person name="Lv J."/>
            <person name="Arendt D."/>
            <person name="Savage R."/>
            <person name="Osoegawa K."/>
            <person name="de Jong P."/>
            <person name="Lindberg D.R."/>
            <person name="Seaver E.C."/>
            <person name="Weisblat D.A."/>
            <person name="Putnam N.H."/>
            <person name="Grigoriev I.V."/>
            <person name="Rokhsar D.S."/>
        </authorList>
    </citation>
    <scope>NUCLEOTIDE SEQUENCE</scope>
    <source>
        <strain evidence="3">I ESC-2004</strain>
    </source>
</reference>
<keyword evidence="3" id="KW-1185">Reference proteome</keyword>
<dbReference type="AlphaFoldDB" id="R7UUJ2"/>
<reference evidence="2" key="3">
    <citation type="submission" date="2015-06" db="UniProtKB">
        <authorList>
            <consortium name="EnsemblMetazoa"/>
        </authorList>
    </citation>
    <scope>IDENTIFICATION</scope>
</reference>
<evidence type="ECO:0000313" key="1">
    <source>
        <dbReference type="EMBL" id="ELU07567.1"/>
    </source>
</evidence>
<dbReference type="EMBL" id="AMQN01042897">
    <property type="status" value="NOT_ANNOTATED_CDS"/>
    <property type="molecule type" value="Genomic_DNA"/>
</dbReference>
<dbReference type="Proteomes" id="UP000014760">
    <property type="component" value="Unassembled WGS sequence"/>
</dbReference>
<evidence type="ECO:0000313" key="2">
    <source>
        <dbReference type="EnsemblMetazoa" id="CapteP208638"/>
    </source>
</evidence>
<dbReference type="HOGENOM" id="CLU_1084033_0_0_1"/>
<proteinExistence type="predicted"/>
<reference evidence="1 3" key="2">
    <citation type="journal article" date="2013" name="Nature">
        <title>Insights into bilaterian evolution from three spiralian genomes.</title>
        <authorList>
            <person name="Simakov O."/>
            <person name="Marletaz F."/>
            <person name="Cho S.J."/>
            <person name="Edsinger-Gonzales E."/>
            <person name="Havlak P."/>
            <person name="Hellsten U."/>
            <person name="Kuo D.H."/>
            <person name="Larsson T."/>
            <person name="Lv J."/>
            <person name="Arendt D."/>
            <person name="Savage R."/>
            <person name="Osoegawa K."/>
            <person name="de Jong P."/>
            <person name="Grimwood J."/>
            <person name="Chapman J.A."/>
            <person name="Shapiro H."/>
            <person name="Aerts A."/>
            <person name="Otillar R.P."/>
            <person name="Terry A.Y."/>
            <person name="Boore J.L."/>
            <person name="Grigoriev I.V."/>
            <person name="Lindberg D.R."/>
            <person name="Seaver E.C."/>
            <person name="Weisblat D.A."/>
            <person name="Putnam N.H."/>
            <person name="Rokhsar D.S."/>
        </authorList>
    </citation>
    <scope>NUCLEOTIDE SEQUENCE</scope>
    <source>
        <strain evidence="1 3">I ESC-2004</strain>
    </source>
</reference>
<protein>
    <submittedName>
        <fullName evidence="1 2">Uncharacterized protein</fullName>
    </submittedName>
</protein>
<accession>R7UUJ2</accession>
<gene>
    <name evidence="1" type="ORF">CAPTEDRAFT_208638</name>
</gene>
<dbReference type="EMBL" id="KB299774">
    <property type="protein sequence ID" value="ELU07567.1"/>
    <property type="molecule type" value="Genomic_DNA"/>
</dbReference>
<dbReference type="EnsemblMetazoa" id="CapteT208638">
    <property type="protein sequence ID" value="CapteP208638"/>
    <property type="gene ID" value="CapteG208638"/>
</dbReference>
<feature type="non-terminal residue" evidence="1">
    <location>
        <position position="257"/>
    </location>
</feature>
<organism evidence="1">
    <name type="scientific">Capitella teleta</name>
    <name type="common">Polychaete worm</name>
    <dbReference type="NCBI Taxonomy" id="283909"/>
    <lineage>
        <taxon>Eukaryota</taxon>
        <taxon>Metazoa</taxon>
        <taxon>Spiralia</taxon>
        <taxon>Lophotrochozoa</taxon>
        <taxon>Annelida</taxon>
        <taxon>Polychaeta</taxon>
        <taxon>Sedentaria</taxon>
        <taxon>Scolecida</taxon>
        <taxon>Capitellidae</taxon>
        <taxon>Capitella</taxon>
    </lineage>
</organism>